<proteinExistence type="predicted"/>
<dbReference type="SUPFAM" id="SSF101478">
    <property type="entry name" value="ADP-ribosylglycohydrolase"/>
    <property type="match status" value="1"/>
</dbReference>
<evidence type="ECO:0000313" key="1">
    <source>
        <dbReference type="EMBL" id="VAW70165.1"/>
    </source>
</evidence>
<dbReference type="Pfam" id="PF03747">
    <property type="entry name" value="ADP_ribosyl_GH"/>
    <property type="match status" value="1"/>
</dbReference>
<reference evidence="1" key="1">
    <citation type="submission" date="2018-06" db="EMBL/GenBank/DDBJ databases">
        <authorList>
            <person name="Zhirakovskaya E."/>
        </authorList>
    </citation>
    <scope>NUCLEOTIDE SEQUENCE</scope>
</reference>
<dbReference type="InterPro" id="IPR005502">
    <property type="entry name" value="Ribosyl_crysJ1"/>
</dbReference>
<accession>A0A3B0XNV6</accession>
<keyword evidence="1" id="KW-0378">Hydrolase</keyword>
<dbReference type="GO" id="GO:0016787">
    <property type="term" value="F:hydrolase activity"/>
    <property type="evidence" value="ECO:0007669"/>
    <property type="project" value="UniProtKB-KW"/>
</dbReference>
<organism evidence="1">
    <name type="scientific">hydrothermal vent metagenome</name>
    <dbReference type="NCBI Taxonomy" id="652676"/>
    <lineage>
        <taxon>unclassified sequences</taxon>
        <taxon>metagenomes</taxon>
        <taxon>ecological metagenomes</taxon>
    </lineage>
</organism>
<dbReference type="EMBL" id="UOFI01000188">
    <property type="protein sequence ID" value="VAW70165.1"/>
    <property type="molecule type" value="Genomic_DNA"/>
</dbReference>
<protein>
    <submittedName>
        <fullName evidence="1">ADP-ribosylglycohydrolase family protein</fullName>
    </submittedName>
</protein>
<dbReference type="PANTHER" id="PTHR16222:SF12">
    <property type="entry name" value="ADP-RIBOSYLGLYCOHYDROLASE-RELATED"/>
    <property type="match status" value="1"/>
</dbReference>
<dbReference type="Gene3D" id="1.10.4080.10">
    <property type="entry name" value="ADP-ribosylation/Crystallin J1"/>
    <property type="match status" value="1"/>
</dbReference>
<dbReference type="InterPro" id="IPR036705">
    <property type="entry name" value="Ribosyl_crysJ1_sf"/>
</dbReference>
<dbReference type="InterPro" id="IPR050792">
    <property type="entry name" value="ADP-ribosylglycohydrolase"/>
</dbReference>
<dbReference type="AlphaFoldDB" id="A0A3B0XNV6"/>
<dbReference type="PANTHER" id="PTHR16222">
    <property type="entry name" value="ADP-RIBOSYLGLYCOHYDROLASE"/>
    <property type="match status" value="1"/>
</dbReference>
<sequence length="448" mass="49936">MSIEKKISILNLLTKEQSPVNLKVSLDPYYIEILNGIFYNKKFEGFNIFDCFNKFNVFLQDNGWAPLCNGVRADAVTSGMLAQTSEGMSVYLFTEKNSKGERKIAGIFEPVSEDLVATIDQQKDFLQKNILSSFKKKPDEINISLSDRYSGCMLGLACGDAVGAAVELRKPGTFFHLTDMVGGGPYNLKAGQWTDDTSMALCLAASLIENHNKEDDGFNPKDQVKKYIQWRDTGYMSSIGRCFDIGNTVATALNEFSRTNEPYSGPTDRYSAGNGSVMRLAPIPLRYFNSIEKTARYAELSSKVTHGAEEAVDACHLFSLLINKALQGESKESILFETEPLKKLSPEINKIRKGSYTLKTRREICGKSYVINSLEAALWCFYTTSNLEEAILKSANLGNDADTTAAICGQLAGAHYGEKSIPEHWKEKLTEYKMIKNIAKKLYDIRLN</sequence>
<gene>
    <name evidence="1" type="ORF">MNBD_GAMMA09-2585</name>
</gene>
<name>A0A3B0XNV6_9ZZZZ</name>